<dbReference type="SMART" id="SM00110">
    <property type="entry name" value="C1Q"/>
    <property type="match status" value="1"/>
</dbReference>
<evidence type="ECO:0000256" key="2">
    <source>
        <dbReference type="ARBA" id="ARBA00022525"/>
    </source>
</evidence>
<feature type="chain" id="PRO_5036456928" description="C1q domain-containing protein" evidence="3">
    <location>
        <begin position="24"/>
        <end position="216"/>
    </location>
</feature>
<proteinExistence type="predicted"/>
<dbReference type="PANTHER" id="PTHR15427">
    <property type="entry name" value="EMILIN ELASTIN MICROFIBRIL INTERFACE-LOCATED PROTEIN ELASTIN MICROFIBRIL INTERFACER"/>
    <property type="match status" value="1"/>
</dbReference>
<reference evidence="5" key="1">
    <citation type="submission" date="2022-08" db="UniProtKB">
        <authorList>
            <consortium name="EnsemblMetazoa"/>
        </authorList>
    </citation>
    <scope>IDENTIFICATION</scope>
    <source>
        <strain evidence="5">05x7-T-G4-1.051#20</strain>
    </source>
</reference>
<dbReference type="Gene3D" id="2.60.120.40">
    <property type="match status" value="1"/>
</dbReference>
<dbReference type="PROSITE" id="PS50871">
    <property type="entry name" value="C1Q"/>
    <property type="match status" value="1"/>
</dbReference>
<dbReference type="InterPro" id="IPR001073">
    <property type="entry name" value="C1q_dom"/>
</dbReference>
<evidence type="ECO:0000313" key="5">
    <source>
        <dbReference type="EnsemblMetazoa" id="G7523.1:cds"/>
    </source>
</evidence>
<protein>
    <recommendedName>
        <fullName evidence="4">C1q domain-containing protein</fullName>
    </recommendedName>
</protein>
<comment type="subcellular location">
    <subcellularLocation>
        <location evidence="1">Secreted</location>
    </subcellularLocation>
</comment>
<dbReference type="SUPFAM" id="SSF49842">
    <property type="entry name" value="TNF-like"/>
    <property type="match status" value="1"/>
</dbReference>
<name>A0A8W8NR11_MAGGI</name>
<organism evidence="5 6">
    <name type="scientific">Magallana gigas</name>
    <name type="common">Pacific oyster</name>
    <name type="synonym">Crassostrea gigas</name>
    <dbReference type="NCBI Taxonomy" id="29159"/>
    <lineage>
        <taxon>Eukaryota</taxon>
        <taxon>Metazoa</taxon>
        <taxon>Spiralia</taxon>
        <taxon>Lophotrochozoa</taxon>
        <taxon>Mollusca</taxon>
        <taxon>Bivalvia</taxon>
        <taxon>Autobranchia</taxon>
        <taxon>Pteriomorphia</taxon>
        <taxon>Ostreida</taxon>
        <taxon>Ostreoidea</taxon>
        <taxon>Ostreidae</taxon>
        <taxon>Magallana</taxon>
    </lineage>
</organism>
<dbReference type="InterPro" id="IPR008983">
    <property type="entry name" value="Tumour_necrosis_fac-like_dom"/>
</dbReference>
<dbReference type="Proteomes" id="UP000005408">
    <property type="component" value="Unassembled WGS sequence"/>
</dbReference>
<keyword evidence="2" id="KW-0964">Secreted</keyword>
<accession>A0A8W8NR11</accession>
<dbReference type="AlphaFoldDB" id="A0A8W8NR11"/>
<evidence type="ECO:0000259" key="4">
    <source>
        <dbReference type="PROSITE" id="PS50871"/>
    </source>
</evidence>
<dbReference type="OrthoDB" id="6056665at2759"/>
<keyword evidence="3" id="KW-0732">Signal</keyword>
<evidence type="ECO:0000313" key="6">
    <source>
        <dbReference type="Proteomes" id="UP000005408"/>
    </source>
</evidence>
<evidence type="ECO:0000256" key="1">
    <source>
        <dbReference type="ARBA" id="ARBA00004613"/>
    </source>
</evidence>
<dbReference type="GO" id="GO:0005581">
    <property type="term" value="C:collagen trimer"/>
    <property type="evidence" value="ECO:0007669"/>
    <property type="project" value="UniProtKB-KW"/>
</dbReference>
<dbReference type="PANTHER" id="PTHR15427:SF33">
    <property type="entry name" value="COLLAGEN IV NC1 DOMAIN-CONTAINING PROTEIN"/>
    <property type="match status" value="1"/>
</dbReference>
<dbReference type="EnsemblMetazoa" id="G7523.1">
    <property type="protein sequence ID" value="G7523.1:cds"/>
    <property type="gene ID" value="G7523"/>
</dbReference>
<sequence>MMKTFGRIVTIFCFACVVCMVSGNHGGRSDETKVVQRKRRDYDYDYHLLHMMTNLQRQIRAVEKEMKKRHKEVAFTVVHDGTGQRITHQSQVVKYTQVKINIGGVYHKYSGRFVAPVKGTYVFFVSLEPTPGTKASFVITVNDREMVEGVSGAIHNEYNMSSNMVVVSLRKGDHVNVMTHPTWSVDPRQRLKAEHFTKAPVFTCTNFKMMPLVNQV</sequence>
<evidence type="ECO:0000256" key="3">
    <source>
        <dbReference type="SAM" id="SignalP"/>
    </source>
</evidence>
<keyword evidence="6" id="KW-1185">Reference proteome</keyword>
<feature type="domain" description="C1q" evidence="4">
    <location>
        <begin position="68"/>
        <end position="207"/>
    </location>
</feature>
<feature type="signal peptide" evidence="3">
    <location>
        <begin position="1"/>
        <end position="23"/>
    </location>
</feature>
<dbReference type="InterPro" id="IPR050392">
    <property type="entry name" value="Collagen/C1q_domain"/>
</dbReference>
<dbReference type="Pfam" id="PF00386">
    <property type="entry name" value="C1q"/>
    <property type="match status" value="1"/>
</dbReference>